<organism evidence="5 6">
    <name type="scientific">Caldanaerobius fijiensis DSM 17918</name>
    <dbReference type="NCBI Taxonomy" id="1121256"/>
    <lineage>
        <taxon>Bacteria</taxon>
        <taxon>Bacillati</taxon>
        <taxon>Bacillota</taxon>
        <taxon>Clostridia</taxon>
        <taxon>Thermoanaerobacterales</taxon>
        <taxon>Thermoanaerobacteraceae</taxon>
        <taxon>Caldanaerobius</taxon>
    </lineage>
</organism>
<dbReference type="GO" id="GO:0003677">
    <property type="term" value="F:DNA binding"/>
    <property type="evidence" value="ECO:0007669"/>
    <property type="project" value="UniProtKB-KW"/>
</dbReference>
<dbReference type="Gene3D" id="1.10.10.10">
    <property type="entry name" value="Winged helix-like DNA-binding domain superfamily/Winged helix DNA-binding domain"/>
    <property type="match status" value="1"/>
</dbReference>
<sequence length="148" mass="17314">MENKDVDSLGFLLAEIIRLHHARTFNLFAQLGLYRGQPPILFVLWKEDGKTQKEIADELRLKPSTITVTLKRMEKAGLLERRSDPQDLRITRVYLTEKGYNLQKEVEKALKTFEDDCFKGFTLEEKVLLRRFFIQIRDNLIRANGGEC</sequence>
<dbReference type="InterPro" id="IPR011991">
    <property type="entry name" value="ArsR-like_HTH"/>
</dbReference>
<reference evidence="5 6" key="1">
    <citation type="submission" date="2016-11" db="EMBL/GenBank/DDBJ databases">
        <authorList>
            <person name="Jaros S."/>
            <person name="Januszkiewicz K."/>
            <person name="Wedrychowicz H."/>
        </authorList>
    </citation>
    <scope>NUCLEOTIDE SEQUENCE [LARGE SCALE GENOMIC DNA]</scope>
    <source>
        <strain evidence="5 6">DSM 17918</strain>
    </source>
</reference>
<dbReference type="CDD" id="cd00090">
    <property type="entry name" value="HTH_ARSR"/>
    <property type="match status" value="1"/>
</dbReference>
<dbReference type="InterPro" id="IPR036390">
    <property type="entry name" value="WH_DNA-bd_sf"/>
</dbReference>
<dbReference type="GO" id="GO:0003700">
    <property type="term" value="F:DNA-binding transcription factor activity"/>
    <property type="evidence" value="ECO:0007669"/>
    <property type="project" value="InterPro"/>
</dbReference>
<evidence type="ECO:0000313" key="6">
    <source>
        <dbReference type="Proteomes" id="UP000184088"/>
    </source>
</evidence>
<evidence type="ECO:0000256" key="3">
    <source>
        <dbReference type="ARBA" id="ARBA00023163"/>
    </source>
</evidence>
<evidence type="ECO:0000256" key="2">
    <source>
        <dbReference type="ARBA" id="ARBA00023125"/>
    </source>
</evidence>
<evidence type="ECO:0000313" key="5">
    <source>
        <dbReference type="EMBL" id="SHF67744.1"/>
    </source>
</evidence>
<proteinExistence type="predicted"/>
<dbReference type="SMART" id="SM00347">
    <property type="entry name" value="HTH_MARR"/>
    <property type="match status" value="1"/>
</dbReference>
<dbReference type="Pfam" id="PF01047">
    <property type="entry name" value="MarR"/>
    <property type="match status" value="1"/>
</dbReference>
<keyword evidence="1" id="KW-0805">Transcription regulation</keyword>
<keyword evidence="2 5" id="KW-0238">DNA-binding</keyword>
<dbReference type="OrthoDB" id="6400170at2"/>
<protein>
    <submittedName>
        <fullName evidence="5">DNA-binding transcriptional regulator, MarR family</fullName>
    </submittedName>
</protein>
<dbReference type="Proteomes" id="UP000184088">
    <property type="component" value="Unassembled WGS sequence"/>
</dbReference>
<evidence type="ECO:0000256" key="1">
    <source>
        <dbReference type="ARBA" id="ARBA00023015"/>
    </source>
</evidence>
<dbReference type="PROSITE" id="PS50995">
    <property type="entry name" value="HTH_MARR_2"/>
    <property type="match status" value="1"/>
</dbReference>
<keyword evidence="6" id="KW-1185">Reference proteome</keyword>
<accession>A0A1M5DLI2</accession>
<feature type="domain" description="HTH marR-type" evidence="4">
    <location>
        <begin position="6"/>
        <end position="138"/>
    </location>
</feature>
<dbReference type="PANTHER" id="PTHR42756">
    <property type="entry name" value="TRANSCRIPTIONAL REGULATOR, MARR"/>
    <property type="match status" value="1"/>
</dbReference>
<gene>
    <name evidence="5" type="ORF">SAMN02746089_02365</name>
</gene>
<name>A0A1M5DLI2_9THEO</name>
<dbReference type="EMBL" id="FQVH01000037">
    <property type="protein sequence ID" value="SHF67744.1"/>
    <property type="molecule type" value="Genomic_DNA"/>
</dbReference>
<dbReference type="InterPro" id="IPR000835">
    <property type="entry name" value="HTH_MarR-typ"/>
</dbReference>
<dbReference type="RefSeq" id="WP_073345661.1">
    <property type="nucleotide sequence ID" value="NZ_FQVH01000037.1"/>
</dbReference>
<evidence type="ECO:0000259" key="4">
    <source>
        <dbReference type="PROSITE" id="PS50995"/>
    </source>
</evidence>
<dbReference type="SUPFAM" id="SSF46785">
    <property type="entry name" value="Winged helix' DNA-binding domain"/>
    <property type="match status" value="1"/>
</dbReference>
<dbReference type="STRING" id="1121256.SAMN02746089_02365"/>
<keyword evidence="3" id="KW-0804">Transcription</keyword>
<dbReference type="PRINTS" id="PR00598">
    <property type="entry name" value="HTHMARR"/>
</dbReference>
<dbReference type="AlphaFoldDB" id="A0A1M5DLI2"/>
<dbReference type="PANTHER" id="PTHR42756:SF1">
    <property type="entry name" value="TRANSCRIPTIONAL REPRESSOR OF EMRAB OPERON"/>
    <property type="match status" value="1"/>
</dbReference>
<dbReference type="InterPro" id="IPR036388">
    <property type="entry name" value="WH-like_DNA-bd_sf"/>
</dbReference>